<dbReference type="PANTHER" id="PTHR43157:SF31">
    <property type="entry name" value="PHOSPHATIDYLINOSITOL-GLYCAN BIOSYNTHESIS CLASS F PROTEIN"/>
    <property type="match status" value="1"/>
</dbReference>
<dbReference type="RefSeq" id="XP_003036848.1">
    <property type="nucleotide sequence ID" value="XM_003036802.1"/>
</dbReference>
<dbReference type="VEuPathDB" id="FungiDB:SCHCODRAFT_02688165"/>
<dbReference type="eggNOG" id="KOG1208">
    <property type="taxonomic scope" value="Eukaryota"/>
</dbReference>
<dbReference type="Proteomes" id="UP000007431">
    <property type="component" value="Unassembled WGS sequence"/>
</dbReference>
<dbReference type="GeneID" id="9589308"/>
<protein>
    <submittedName>
        <fullName evidence="2">Uncharacterized protein</fullName>
    </submittedName>
</protein>
<dbReference type="OMA" id="QVNCYTH"/>
<dbReference type="InParanoid" id="D8PKH3"/>
<evidence type="ECO:0000313" key="3">
    <source>
        <dbReference type="Proteomes" id="UP000007431"/>
    </source>
</evidence>
<organism evidence="3">
    <name type="scientific">Schizophyllum commune (strain H4-8 / FGSC 9210)</name>
    <name type="common">Split gill fungus</name>
    <dbReference type="NCBI Taxonomy" id="578458"/>
    <lineage>
        <taxon>Eukaryota</taxon>
        <taxon>Fungi</taxon>
        <taxon>Dikarya</taxon>
        <taxon>Basidiomycota</taxon>
        <taxon>Agaricomycotina</taxon>
        <taxon>Agaricomycetes</taxon>
        <taxon>Agaricomycetidae</taxon>
        <taxon>Agaricales</taxon>
        <taxon>Schizophyllaceae</taxon>
        <taxon>Schizophyllum</taxon>
    </lineage>
</organism>
<dbReference type="InterPro" id="IPR036291">
    <property type="entry name" value="NAD(P)-bd_dom_sf"/>
</dbReference>
<keyword evidence="1" id="KW-0560">Oxidoreductase</keyword>
<dbReference type="EMBL" id="GL377302">
    <property type="protein sequence ID" value="EFJ01946.1"/>
    <property type="molecule type" value="Genomic_DNA"/>
</dbReference>
<gene>
    <name evidence="2" type="ORF">SCHCODRAFT_47926</name>
</gene>
<dbReference type="KEGG" id="scm:SCHCO_02688165"/>
<dbReference type="PANTHER" id="PTHR43157">
    <property type="entry name" value="PHOSPHATIDYLINOSITOL-GLYCAN BIOSYNTHESIS CLASS F PROTEIN-RELATED"/>
    <property type="match status" value="1"/>
</dbReference>
<reference evidence="2 3" key="1">
    <citation type="journal article" date="2010" name="Nat. Biotechnol.">
        <title>Genome sequence of the model mushroom Schizophyllum commune.</title>
        <authorList>
            <person name="Ohm R.A."/>
            <person name="de Jong J.F."/>
            <person name="Lugones L.G."/>
            <person name="Aerts A."/>
            <person name="Kothe E."/>
            <person name="Stajich J.E."/>
            <person name="de Vries R.P."/>
            <person name="Record E."/>
            <person name="Levasseur A."/>
            <person name="Baker S.E."/>
            <person name="Bartholomew K.A."/>
            <person name="Coutinho P.M."/>
            <person name="Erdmann S."/>
            <person name="Fowler T.J."/>
            <person name="Gathman A.C."/>
            <person name="Lombard V."/>
            <person name="Henrissat B."/>
            <person name="Knabe N."/>
            <person name="Kuees U."/>
            <person name="Lilly W.W."/>
            <person name="Lindquist E."/>
            <person name="Lucas S."/>
            <person name="Magnuson J.K."/>
            <person name="Piumi F."/>
            <person name="Raudaskoski M."/>
            <person name="Salamov A."/>
            <person name="Schmutz J."/>
            <person name="Schwarze F.W.M.R."/>
            <person name="vanKuyk P.A."/>
            <person name="Horton J.S."/>
            <person name="Grigoriev I.V."/>
            <person name="Woesten H.A.B."/>
        </authorList>
    </citation>
    <scope>NUCLEOTIDE SEQUENCE [LARGE SCALE GENOMIC DNA]</scope>
    <source>
        <strain evidence="3">H4-8 / FGSC 9210</strain>
    </source>
</reference>
<proteinExistence type="predicted"/>
<dbReference type="SUPFAM" id="SSF51735">
    <property type="entry name" value="NAD(P)-binding Rossmann-fold domains"/>
    <property type="match status" value="1"/>
</dbReference>
<dbReference type="OrthoDB" id="542013at2759"/>
<name>D8PKH3_SCHCM</name>
<dbReference type="InterPro" id="IPR002347">
    <property type="entry name" value="SDR_fam"/>
</dbReference>
<keyword evidence="3" id="KW-1185">Reference proteome</keyword>
<dbReference type="HOGENOM" id="CLU_010194_44_4_1"/>
<dbReference type="PRINTS" id="PR00081">
    <property type="entry name" value="GDHRDH"/>
</dbReference>
<dbReference type="GO" id="GO:0016491">
    <property type="term" value="F:oxidoreductase activity"/>
    <property type="evidence" value="ECO:0007669"/>
    <property type="project" value="UniProtKB-KW"/>
</dbReference>
<evidence type="ECO:0000256" key="1">
    <source>
        <dbReference type="ARBA" id="ARBA00023002"/>
    </source>
</evidence>
<dbReference type="Gene3D" id="3.40.50.720">
    <property type="entry name" value="NAD(P)-binding Rossmann-like Domain"/>
    <property type="match status" value="1"/>
</dbReference>
<evidence type="ECO:0000313" key="2">
    <source>
        <dbReference type="EMBL" id="EFJ01946.1"/>
    </source>
</evidence>
<dbReference type="Pfam" id="PF00106">
    <property type="entry name" value="adh_short"/>
    <property type="match status" value="1"/>
</dbReference>
<dbReference type="STRING" id="578458.D8PKH3"/>
<accession>D8PKH3</accession>
<sequence length="329" mass="35322">MPVVQRPVPQLPASLDLTGKTAIITGGNTGLGLETAKQFLQRGLSHLILAVRTPAKGEDAKRQLLAEPSVAKRAQAPTIVIFRLDLTSHASLVEFASRVEREVPAVDILVLNAGIYPFNFELSPETKNEIGYQVNHLSNAILAILLLPVLQRTGGPAHITVLGSRMATRHTFKKRPVDLEKPIAAHFNNPKYFNFISHYSDTKFIIQSFLHALSAKVDSNRVIVNAICPGQVNTNLGSQDGAPKWAALIKPISNLRGRTPEVGARCVVFASAAAGQDSHGALVCDMTVSAPIPYMETPVGRAMEEKIWKEALEAAEGVAPGSPAKAGLV</sequence>
<dbReference type="AlphaFoldDB" id="D8PKH3"/>